<dbReference type="EC" id="2.7.11.1" evidence="1"/>
<evidence type="ECO:0000313" key="10">
    <source>
        <dbReference type="EMBL" id="RUR86714.1"/>
    </source>
</evidence>
<dbReference type="CDD" id="cd14014">
    <property type="entry name" value="STKc_PknB_like"/>
    <property type="match status" value="1"/>
</dbReference>
<dbReference type="SMART" id="SM00220">
    <property type="entry name" value="S_TKc"/>
    <property type="match status" value="1"/>
</dbReference>
<protein>
    <recommendedName>
        <fullName evidence="1">non-specific serine/threonine protein kinase</fullName>
        <ecNumber evidence="1">2.7.11.1</ecNumber>
    </recommendedName>
</protein>
<dbReference type="EMBL" id="RSCJ01000001">
    <property type="protein sequence ID" value="RUR86714.1"/>
    <property type="molecule type" value="Genomic_DNA"/>
</dbReference>
<organism evidence="10 11">
    <name type="scientific">Chlorogloeopsis fritschii PCC 6912</name>
    <dbReference type="NCBI Taxonomy" id="211165"/>
    <lineage>
        <taxon>Bacteria</taxon>
        <taxon>Bacillati</taxon>
        <taxon>Cyanobacteriota</taxon>
        <taxon>Cyanophyceae</taxon>
        <taxon>Nostocales</taxon>
        <taxon>Chlorogloeopsidaceae</taxon>
        <taxon>Chlorogloeopsis</taxon>
    </lineage>
</organism>
<keyword evidence="3" id="KW-0808">Transferase</keyword>
<keyword evidence="4" id="KW-0547">Nucleotide-binding</keyword>
<dbReference type="GO" id="GO:0005524">
    <property type="term" value="F:ATP binding"/>
    <property type="evidence" value="ECO:0007669"/>
    <property type="project" value="UniProtKB-KW"/>
</dbReference>
<keyword evidence="11" id="KW-1185">Reference proteome</keyword>
<dbReference type="GO" id="GO:0004674">
    <property type="term" value="F:protein serine/threonine kinase activity"/>
    <property type="evidence" value="ECO:0007669"/>
    <property type="project" value="UniProtKB-KW"/>
</dbReference>
<evidence type="ECO:0000256" key="2">
    <source>
        <dbReference type="ARBA" id="ARBA00022527"/>
    </source>
</evidence>
<dbReference type="STRING" id="211165.GCA_000317285_05067"/>
<dbReference type="SUPFAM" id="SSF56112">
    <property type="entry name" value="Protein kinase-like (PK-like)"/>
    <property type="match status" value="1"/>
</dbReference>
<dbReference type="PANTHER" id="PTHR24363">
    <property type="entry name" value="SERINE/THREONINE PROTEIN KINASE"/>
    <property type="match status" value="1"/>
</dbReference>
<reference evidence="10 11" key="1">
    <citation type="journal article" date="2019" name="Genome Biol. Evol.">
        <title>Day and night: Metabolic profiles and evolutionary relationships of six axenic non-marine cyanobacteria.</title>
        <authorList>
            <person name="Will S.E."/>
            <person name="Henke P."/>
            <person name="Boedeker C."/>
            <person name="Huang S."/>
            <person name="Brinkmann H."/>
            <person name="Rohde M."/>
            <person name="Jarek M."/>
            <person name="Friedl T."/>
            <person name="Seufert S."/>
            <person name="Schumacher M."/>
            <person name="Overmann J."/>
            <person name="Neumann-Schaal M."/>
            <person name="Petersen J."/>
        </authorList>
    </citation>
    <scope>NUCLEOTIDE SEQUENCE [LARGE SCALE GENOMIC DNA]</scope>
    <source>
        <strain evidence="10 11">PCC 6912</strain>
    </source>
</reference>
<comment type="catalytic activity">
    <reaction evidence="8">
        <text>L-seryl-[protein] + ATP = O-phospho-L-seryl-[protein] + ADP + H(+)</text>
        <dbReference type="Rhea" id="RHEA:17989"/>
        <dbReference type="Rhea" id="RHEA-COMP:9863"/>
        <dbReference type="Rhea" id="RHEA-COMP:11604"/>
        <dbReference type="ChEBI" id="CHEBI:15378"/>
        <dbReference type="ChEBI" id="CHEBI:29999"/>
        <dbReference type="ChEBI" id="CHEBI:30616"/>
        <dbReference type="ChEBI" id="CHEBI:83421"/>
        <dbReference type="ChEBI" id="CHEBI:456216"/>
        <dbReference type="EC" id="2.7.11.1"/>
    </reaction>
</comment>
<dbReference type="Pfam" id="PF00069">
    <property type="entry name" value="Pkinase"/>
    <property type="match status" value="1"/>
</dbReference>
<evidence type="ECO:0000256" key="1">
    <source>
        <dbReference type="ARBA" id="ARBA00012513"/>
    </source>
</evidence>
<dbReference type="RefSeq" id="WP_016874370.1">
    <property type="nucleotide sequence ID" value="NZ_AJLN01000116.1"/>
</dbReference>
<evidence type="ECO:0000313" key="11">
    <source>
        <dbReference type="Proteomes" id="UP000268857"/>
    </source>
</evidence>
<comment type="caution">
    <text evidence="10">The sequence shown here is derived from an EMBL/GenBank/DDBJ whole genome shotgun (WGS) entry which is preliminary data.</text>
</comment>
<evidence type="ECO:0000256" key="4">
    <source>
        <dbReference type="ARBA" id="ARBA00022741"/>
    </source>
</evidence>
<name>A0A3S0Y8J8_CHLFR</name>
<evidence type="ECO:0000256" key="3">
    <source>
        <dbReference type="ARBA" id="ARBA00022679"/>
    </source>
</evidence>
<evidence type="ECO:0000256" key="8">
    <source>
        <dbReference type="ARBA" id="ARBA00048679"/>
    </source>
</evidence>
<dbReference type="Proteomes" id="UP000268857">
    <property type="component" value="Unassembled WGS sequence"/>
</dbReference>
<accession>A0A3S0Y8J8</accession>
<evidence type="ECO:0000256" key="7">
    <source>
        <dbReference type="ARBA" id="ARBA00047899"/>
    </source>
</evidence>
<comment type="catalytic activity">
    <reaction evidence="7">
        <text>L-threonyl-[protein] + ATP = O-phospho-L-threonyl-[protein] + ADP + H(+)</text>
        <dbReference type="Rhea" id="RHEA:46608"/>
        <dbReference type="Rhea" id="RHEA-COMP:11060"/>
        <dbReference type="Rhea" id="RHEA-COMP:11605"/>
        <dbReference type="ChEBI" id="CHEBI:15378"/>
        <dbReference type="ChEBI" id="CHEBI:30013"/>
        <dbReference type="ChEBI" id="CHEBI:30616"/>
        <dbReference type="ChEBI" id="CHEBI:61977"/>
        <dbReference type="ChEBI" id="CHEBI:456216"/>
        <dbReference type="EC" id="2.7.11.1"/>
    </reaction>
</comment>
<dbReference type="OrthoDB" id="468998at2"/>
<sequence length="599" mass="67095">MTNHMIGKVLQGRYQIVQILDAGVFGQTYIAVDTEQPEQHKCVIKQLKVASSQPEYLKTQRLHFLSETETLKHLGKHEQIPKLIACFEEKQRFYLVQEFIEGHALTAELPIHQRLGYPWSESDVIELLHDVLGILEFVHSQGVIHCDIKPDNLIRRACDGKLVLIDFGAIQAIDVGTDAILPIDKFPVTSLGYIPPEQFIGQTQPNSDIYALGMIAIQALTGLSPLQLKIDPRSNEMIWRSEQISVSDRFAAILSQMIRHNYQARFQSTTEVLQALKQISTGNGQTQAVQLQGNVLLNSAKAEDNKHCKFPKSSPLAVGMKVGLVANSLAMGFGLYALINNSPVRSETDTLYKATKAYQAGDLEEAIALAKKIPSTSNVYPEAQATIAEWQNQWQTAAEKYLTAEKALHEGRWVDALNAASQVPDNLYWQTKTDKIVEQAKVKIEAQTHKLLTKAYQKASVKDFNTALAYLHQVPSESSANTLVQQKLAEYNQKKQVRAVFLLQQAYRQAAVSKFEAAIEFLQQIPKNTSVYATAQVKLIEYTHKQHLQAEAQKLAKSKMPSAAKIKEVINRSRTNINLQSFAPESDLQEVNTQLQTRL</sequence>
<evidence type="ECO:0000256" key="5">
    <source>
        <dbReference type="ARBA" id="ARBA00022777"/>
    </source>
</evidence>
<dbReference type="Gene3D" id="1.10.510.10">
    <property type="entry name" value="Transferase(Phosphotransferase) domain 1"/>
    <property type="match status" value="1"/>
</dbReference>
<dbReference type="InterPro" id="IPR011009">
    <property type="entry name" value="Kinase-like_dom_sf"/>
</dbReference>
<evidence type="ECO:0000259" key="9">
    <source>
        <dbReference type="PROSITE" id="PS50011"/>
    </source>
</evidence>
<dbReference type="AlphaFoldDB" id="A0A3S0Y8J8"/>
<evidence type="ECO:0000256" key="6">
    <source>
        <dbReference type="ARBA" id="ARBA00022840"/>
    </source>
</evidence>
<gene>
    <name evidence="10" type="ORF">PCC6912_01570</name>
</gene>
<keyword evidence="2" id="KW-0723">Serine/threonine-protein kinase</keyword>
<keyword evidence="5" id="KW-0418">Kinase</keyword>
<dbReference type="PANTHER" id="PTHR24363:SF0">
    <property type="entry name" value="SERINE_THREONINE KINASE LIKE DOMAIN CONTAINING 1"/>
    <property type="match status" value="1"/>
</dbReference>
<dbReference type="InterPro" id="IPR000719">
    <property type="entry name" value="Prot_kinase_dom"/>
</dbReference>
<dbReference type="Gene3D" id="3.30.200.20">
    <property type="entry name" value="Phosphorylase Kinase, domain 1"/>
    <property type="match status" value="1"/>
</dbReference>
<dbReference type="PROSITE" id="PS50011">
    <property type="entry name" value="PROTEIN_KINASE_DOM"/>
    <property type="match status" value="1"/>
</dbReference>
<feature type="domain" description="Protein kinase" evidence="9">
    <location>
        <begin position="14"/>
        <end position="277"/>
    </location>
</feature>
<keyword evidence="6" id="KW-0067">ATP-binding</keyword>
<proteinExistence type="predicted"/>